<accession>A0A089Q3U7</accession>
<proteinExistence type="predicted"/>
<dbReference type="RefSeq" id="WP_148311224.1">
    <property type="nucleotide sequence ID" value="NZ_CP003811.1"/>
</dbReference>
<evidence type="ECO:0000313" key="1">
    <source>
        <dbReference type="EMBL" id="AIQ89249.1"/>
    </source>
</evidence>
<evidence type="ECO:0000313" key="2">
    <source>
        <dbReference type="Proteomes" id="UP000029492"/>
    </source>
</evidence>
<dbReference type="HOGENOM" id="CLU_1935583_0_0_5"/>
<sequence>MDHPGPGKFVAIQVSAFDSVRPDNLEEIVAMHECFQSLSVAIEVDDMNGDIPVGFDHRLVPRPHGTSKNLDSKEQTTTQSNILDNLTRRARSCAIAHNTKNLCLYQGIEILDFPLKTLTFRPNIKQTAVR</sequence>
<dbReference type="Proteomes" id="UP000029492">
    <property type="component" value="Chromosome"/>
</dbReference>
<organism evidence="1 2">
    <name type="scientific">Methylobacterium oryzae CBMB20</name>
    <dbReference type="NCBI Taxonomy" id="693986"/>
    <lineage>
        <taxon>Bacteria</taxon>
        <taxon>Pseudomonadati</taxon>
        <taxon>Pseudomonadota</taxon>
        <taxon>Alphaproteobacteria</taxon>
        <taxon>Hyphomicrobiales</taxon>
        <taxon>Methylobacteriaceae</taxon>
        <taxon>Methylobacterium</taxon>
    </lineage>
</organism>
<dbReference type="KEGG" id="mor:MOC_1494"/>
<name>A0A089Q3U7_9HYPH</name>
<dbReference type="STRING" id="693986.MOC_1494"/>
<dbReference type="AlphaFoldDB" id="A0A089Q3U7"/>
<keyword evidence="2" id="KW-1185">Reference proteome</keyword>
<gene>
    <name evidence="1" type="ORF">MOC_1494</name>
</gene>
<protein>
    <submittedName>
        <fullName evidence="1">Protein of unassigned function</fullName>
    </submittedName>
</protein>
<dbReference type="EMBL" id="CP003811">
    <property type="protein sequence ID" value="AIQ89249.1"/>
    <property type="molecule type" value="Genomic_DNA"/>
</dbReference>
<reference evidence="1 2" key="1">
    <citation type="journal article" date="2014" name="PLoS ONE">
        <title>Genome Information of Methylobacterium oryzae, a Plant-Probiotic Methylotroph in the Phyllosphere.</title>
        <authorList>
            <person name="Kwak M.J."/>
            <person name="Jeong H."/>
            <person name="Madhaiyan M."/>
            <person name="Lee Y."/>
            <person name="Sa T.M."/>
            <person name="Oh T.K."/>
            <person name="Kim J.F."/>
        </authorList>
    </citation>
    <scope>NUCLEOTIDE SEQUENCE [LARGE SCALE GENOMIC DNA]</scope>
    <source>
        <strain evidence="1 2">CBMB20</strain>
    </source>
</reference>